<name>A0A4R3YTM9_9GAMM</name>
<protein>
    <submittedName>
        <fullName evidence="1">Uncharacterized protein</fullName>
    </submittedName>
</protein>
<comment type="caution">
    <text evidence="1">The sequence shown here is derived from an EMBL/GenBank/DDBJ whole genome shotgun (WGS) entry which is preliminary data.</text>
</comment>
<proteinExistence type="predicted"/>
<organism evidence="1 2">
    <name type="scientific">Luteibacter rhizovicinus</name>
    <dbReference type="NCBI Taxonomy" id="242606"/>
    <lineage>
        <taxon>Bacteria</taxon>
        <taxon>Pseudomonadati</taxon>
        <taxon>Pseudomonadota</taxon>
        <taxon>Gammaproteobacteria</taxon>
        <taxon>Lysobacterales</taxon>
        <taxon>Rhodanobacteraceae</taxon>
        <taxon>Luteibacter</taxon>
    </lineage>
</organism>
<gene>
    <name evidence="1" type="ORF">EC912_102746</name>
</gene>
<evidence type="ECO:0000313" key="1">
    <source>
        <dbReference type="EMBL" id="TCV96395.1"/>
    </source>
</evidence>
<reference evidence="1 2" key="1">
    <citation type="submission" date="2019-03" db="EMBL/GenBank/DDBJ databases">
        <title>Above-ground endophytic microbial communities from plants in different locations in the United States.</title>
        <authorList>
            <person name="Frank C."/>
        </authorList>
    </citation>
    <scope>NUCLEOTIDE SEQUENCE [LARGE SCALE GENOMIC DNA]</scope>
    <source>
        <strain evidence="1 2">LP_13_YM</strain>
    </source>
</reference>
<dbReference type="AlphaFoldDB" id="A0A4R3YTM9"/>
<dbReference type="EMBL" id="SMCS01000002">
    <property type="protein sequence ID" value="TCV96395.1"/>
    <property type="molecule type" value="Genomic_DNA"/>
</dbReference>
<keyword evidence="2" id="KW-1185">Reference proteome</keyword>
<evidence type="ECO:0000313" key="2">
    <source>
        <dbReference type="Proteomes" id="UP000295645"/>
    </source>
</evidence>
<sequence>MGYRNVKEANEAKTTQLLLGFCHLSKAEQNHFVDGLNRFLFVSPDKRRQLIERWTHAGKVGAKKAPR</sequence>
<accession>A0A4R3YTM9</accession>
<dbReference type="Proteomes" id="UP000295645">
    <property type="component" value="Unassembled WGS sequence"/>
</dbReference>